<dbReference type="GO" id="GO:0008168">
    <property type="term" value="F:methyltransferase activity"/>
    <property type="evidence" value="ECO:0007669"/>
    <property type="project" value="UniProtKB-KW"/>
</dbReference>
<keyword evidence="3" id="KW-0489">Methyltransferase</keyword>
<dbReference type="PANTHER" id="PTHR43861">
    <property type="entry name" value="TRANS-ACONITATE 2-METHYLTRANSFERASE-RELATED"/>
    <property type="match status" value="1"/>
</dbReference>
<organism evidence="3 4">
    <name type="scientific">Kytococcus schroeteri</name>
    <dbReference type="NCBI Taxonomy" id="138300"/>
    <lineage>
        <taxon>Bacteria</taxon>
        <taxon>Bacillati</taxon>
        <taxon>Actinomycetota</taxon>
        <taxon>Actinomycetes</taxon>
        <taxon>Micrococcales</taxon>
        <taxon>Kytococcaceae</taxon>
        <taxon>Kytococcus</taxon>
    </lineage>
</organism>
<accession>A0A2I1PAY0</accession>
<dbReference type="PANTHER" id="PTHR43861:SF3">
    <property type="entry name" value="PUTATIVE (AFU_ORTHOLOGUE AFUA_2G14390)-RELATED"/>
    <property type="match status" value="1"/>
</dbReference>
<dbReference type="CDD" id="cd02440">
    <property type="entry name" value="AdoMet_MTases"/>
    <property type="match status" value="1"/>
</dbReference>
<reference evidence="3 4" key="1">
    <citation type="submission" date="2017-12" db="EMBL/GenBank/DDBJ databases">
        <title>Phylogenetic diversity of female urinary microbiome.</title>
        <authorList>
            <person name="Thomas-White K."/>
            <person name="Wolfe A.J."/>
        </authorList>
    </citation>
    <scope>NUCLEOTIDE SEQUENCE [LARGE SCALE GENOMIC DNA]</scope>
    <source>
        <strain evidence="3 4">UMB1298</strain>
    </source>
</reference>
<feature type="region of interest" description="Disordered" evidence="2">
    <location>
        <begin position="1"/>
        <end position="46"/>
    </location>
</feature>
<dbReference type="EMBL" id="PKIZ01000009">
    <property type="protein sequence ID" value="PKZ41792.1"/>
    <property type="molecule type" value="Genomic_DNA"/>
</dbReference>
<dbReference type="Proteomes" id="UP000234206">
    <property type="component" value="Unassembled WGS sequence"/>
</dbReference>
<dbReference type="AlphaFoldDB" id="A0A2I1PAY0"/>
<dbReference type="Pfam" id="PF13489">
    <property type="entry name" value="Methyltransf_23"/>
    <property type="match status" value="1"/>
</dbReference>
<dbReference type="GO" id="GO:0032259">
    <property type="term" value="P:methylation"/>
    <property type="evidence" value="ECO:0007669"/>
    <property type="project" value="UniProtKB-KW"/>
</dbReference>
<dbReference type="SUPFAM" id="SSF53335">
    <property type="entry name" value="S-adenosyl-L-methionine-dependent methyltransferases"/>
    <property type="match status" value="1"/>
</dbReference>
<keyword evidence="1 3" id="KW-0808">Transferase</keyword>
<evidence type="ECO:0000313" key="4">
    <source>
        <dbReference type="Proteomes" id="UP000234206"/>
    </source>
</evidence>
<name>A0A2I1PAY0_9MICO</name>
<protein>
    <submittedName>
        <fullName evidence="3">Methyltransferase type 11</fullName>
    </submittedName>
</protein>
<gene>
    <name evidence="3" type="ORF">CYJ76_05990</name>
</gene>
<sequence>MVTGNLTRRAPTGQETSVPEHPHHDPAHHGSHFDDRAATWDGTPGKREEAAAVAGAVVDALDLRGDERLLEYGAGTGLVAAALADHVGRVTLADASAGMLAVMRAKVAEGDLPAGTRVLELDLAHDAVPCERFDVVVCSLVLHHLVEVPPVLGALHDLLAEGGHLAVLDLDTDPDGSFHAQVDDFHGHDGFDREQFSLWLADAGFERVTVVDGVAVTKPDGDYPTFLATARRA</sequence>
<dbReference type="Gene3D" id="3.40.50.150">
    <property type="entry name" value="Vaccinia Virus protein VP39"/>
    <property type="match status" value="1"/>
</dbReference>
<comment type="caution">
    <text evidence="3">The sequence shown here is derived from an EMBL/GenBank/DDBJ whole genome shotgun (WGS) entry which is preliminary data.</text>
</comment>
<feature type="compositionally biased region" description="Basic and acidic residues" evidence="2">
    <location>
        <begin position="18"/>
        <end position="46"/>
    </location>
</feature>
<dbReference type="OrthoDB" id="9791837at2"/>
<evidence type="ECO:0000256" key="2">
    <source>
        <dbReference type="SAM" id="MobiDB-lite"/>
    </source>
</evidence>
<dbReference type="InterPro" id="IPR029063">
    <property type="entry name" value="SAM-dependent_MTases_sf"/>
</dbReference>
<evidence type="ECO:0000256" key="1">
    <source>
        <dbReference type="ARBA" id="ARBA00022679"/>
    </source>
</evidence>
<proteinExistence type="predicted"/>
<evidence type="ECO:0000313" key="3">
    <source>
        <dbReference type="EMBL" id="PKZ41792.1"/>
    </source>
</evidence>
<keyword evidence="4" id="KW-1185">Reference proteome</keyword>